<dbReference type="EMBL" id="CP042326">
    <property type="protein sequence ID" value="QDZ38840.1"/>
    <property type="molecule type" value="Genomic_DNA"/>
</dbReference>
<keyword evidence="1" id="KW-0812">Transmembrane</keyword>
<evidence type="ECO:0000313" key="2">
    <source>
        <dbReference type="EMBL" id="QDZ38840.1"/>
    </source>
</evidence>
<evidence type="ECO:0000256" key="1">
    <source>
        <dbReference type="SAM" id="Phobius"/>
    </source>
</evidence>
<evidence type="ECO:0000313" key="3">
    <source>
        <dbReference type="Proteomes" id="UP000318453"/>
    </source>
</evidence>
<keyword evidence="3" id="KW-1185">Reference proteome</keyword>
<reference evidence="2" key="1">
    <citation type="submission" date="2019-08" db="EMBL/GenBank/DDBJ databases">
        <title>Carotenoids and Carotenoid Binding Proteins in the Halophilic Cyanobacterium Euhalothece sp. ZM00.</title>
        <authorList>
            <person name="Cho S.M."/>
            <person name="Song J.Y."/>
            <person name="Park Y.-I."/>
        </authorList>
    </citation>
    <scope>NUCLEOTIDE SEQUENCE [LARGE SCALE GENOMIC DNA]</scope>
    <source>
        <strain evidence="2">Z-M001</strain>
    </source>
</reference>
<protein>
    <submittedName>
        <fullName evidence="2">Uncharacterized protein</fullName>
    </submittedName>
</protein>
<organism evidence="2 3">
    <name type="scientific">Euhalothece natronophila Z-M001</name>
    <dbReference type="NCBI Taxonomy" id="522448"/>
    <lineage>
        <taxon>Bacteria</taxon>
        <taxon>Bacillati</taxon>
        <taxon>Cyanobacteriota</taxon>
        <taxon>Cyanophyceae</taxon>
        <taxon>Oscillatoriophycideae</taxon>
        <taxon>Chroococcales</taxon>
        <taxon>Halothecacae</taxon>
        <taxon>Halothece cluster</taxon>
        <taxon>Euhalothece</taxon>
    </lineage>
</organism>
<proteinExistence type="predicted"/>
<dbReference type="Proteomes" id="UP000318453">
    <property type="component" value="Chromosome"/>
</dbReference>
<keyword evidence="1" id="KW-0472">Membrane</keyword>
<sequence>MVELVISHWSLVISHWSLVISHWATNNKGRRTKDKQQRLMTHKQATLQKVNCHDTEQQRKYAKFYYLCPF</sequence>
<feature type="transmembrane region" description="Helical" evidence="1">
    <location>
        <begin position="6"/>
        <end position="25"/>
    </location>
</feature>
<gene>
    <name evidence="2" type="ORF">FRE64_02135</name>
</gene>
<dbReference type="AlphaFoldDB" id="A0A5B8NKF5"/>
<keyword evidence="1" id="KW-1133">Transmembrane helix</keyword>
<accession>A0A5B8NKF5</accession>
<name>A0A5B8NKF5_9CHRO</name>
<dbReference type="KEGG" id="enn:FRE64_02135"/>